<evidence type="ECO:0000313" key="12">
    <source>
        <dbReference type="RefSeq" id="XP_006824959.1"/>
    </source>
</evidence>
<reference evidence="12" key="1">
    <citation type="submission" date="2025-08" db="UniProtKB">
        <authorList>
            <consortium name="RefSeq"/>
        </authorList>
    </citation>
    <scope>IDENTIFICATION</scope>
    <source>
        <tissue evidence="12">Testes</tissue>
    </source>
</reference>
<evidence type="ECO:0000256" key="5">
    <source>
        <dbReference type="ARBA" id="ARBA00022771"/>
    </source>
</evidence>
<feature type="region of interest" description="Disordered" evidence="9">
    <location>
        <begin position="484"/>
        <end position="504"/>
    </location>
</feature>
<keyword evidence="3" id="KW-0808">Transferase</keyword>
<feature type="compositionally biased region" description="Basic and acidic residues" evidence="9">
    <location>
        <begin position="824"/>
        <end position="836"/>
    </location>
</feature>
<dbReference type="InterPro" id="IPR034732">
    <property type="entry name" value="EPHD"/>
</dbReference>
<feature type="region of interest" description="Disordered" evidence="9">
    <location>
        <begin position="1085"/>
        <end position="1152"/>
    </location>
</feature>
<dbReference type="SUPFAM" id="SSF57903">
    <property type="entry name" value="FYVE/PHD zinc finger"/>
    <property type="match status" value="1"/>
</dbReference>
<feature type="region of interest" description="Disordered" evidence="9">
    <location>
        <begin position="736"/>
        <end position="766"/>
    </location>
</feature>
<feature type="compositionally biased region" description="Basic and acidic residues" evidence="9">
    <location>
        <begin position="1131"/>
        <end position="1152"/>
    </location>
</feature>
<dbReference type="RefSeq" id="XP_006824959.1">
    <property type="nucleotide sequence ID" value="XM_006824896.1"/>
</dbReference>
<organism evidence="11 12">
    <name type="scientific">Saccoglossus kowalevskii</name>
    <name type="common">Acorn worm</name>
    <dbReference type="NCBI Taxonomy" id="10224"/>
    <lineage>
        <taxon>Eukaryota</taxon>
        <taxon>Metazoa</taxon>
        <taxon>Hemichordata</taxon>
        <taxon>Enteropneusta</taxon>
        <taxon>Harrimaniidae</taxon>
        <taxon>Saccoglossus</taxon>
    </lineage>
</organism>
<feature type="compositionally biased region" description="Low complexity" evidence="9">
    <location>
        <begin position="358"/>
        <end position="368"/>
    </location>
</feature>
<feature type="region of interest" description="Disordered" evidence="9">
    <location>
        <begin position="522"/>
        <end position="547"/>
    </location>
</feature>
<comment type="pathway">
    <text evidence="2">Protein modification; protein ubiquitination.</text>
</comment>
<dbReference type="GeneID" id="100371995"/>
<feature type="compositionally biased region" description="Basic and acidic residues" evidence="9">
    <location>
        <begin position="976"/>
        <end position="990"/>
    </location>
</feature>
<keyword evidence="11" id="KW-1185">Reference proteome</keyword>
<accession>A0ABM0MY68</accession>
<evidence type="ECO:0000256" key="7">
    <source>
        <dbReference type="ARBA" id="ARBA00022833"/>
    </source>
</evidence>
<dbReference type="Gene3D" id="3.30.40.10">
    <property type="entry name" value="Zinc/RING finger domain, C3HC4 (zinc finger)"/>
    <property type="match status" value="2"/>
</dbReference>
<dbReference type="InterPro" id="IPR001841">
    <property type="entry name" value="Znf_RING"/>
</dbReference>
<keyword evidence="6" id="KW-0833">Ubl conjugation pathway</keyword>
<keyword evidence="8" id="KW-0539">Nucleus</keyword>
<evidence type="ECO:0000256" key="1">
    <source>
        <dbReference type="ARBA" id="ARBA00004123"/>
    </source>
</evidence>
<feature type="compositionally biased region" description="Polar residues" evidence="9">
    <location>
        <begin position="1085"/>
        <end position="1094"/>
    </location>
</feature>
<dbReference type="InterPro" id="IPR042013">
    <property type="entry name" value="PHF7/G2E3_ePHD"/>
</dbReference>
<evidence type="ECO:0000256" key="6">
    <source>
        <dbReference type="ARBA" id="ARBA00022786"/>
    </source>
</evidence>
<dbReference type="Proteomes" id="UP000694865">
    <property type="component" value="Unplaced"/>
</dbReference>
<comment type="subcellular location">
    <subcellularLocation>
        <location evidence="1">Nucleus</location>
    </subcellularLocation>
</comment>
<feature type="region of interest" description="Disordered" evidence="9">
    <location>
        <begin position="694"/>
        <end position="720"/>
    </location>
</feature>
<dbReference type="PANTHER" id="PTHR12420">
    <property type="entry name" value="PHD FINGER PROTEIN"/>
    <property type="match status" value="1"/>
</dbReference>
<dbReference type="PROSITE" id="PS51805">
    <property type="entry name" value="EPHD"/>
    <property type="match status" value="1"/>
</dbReference>
<evidence type="ECO:0000256" key="9">
    <source>
        <dbReference type="SAM" id="MobiDB-lite"/>
    </source>
</evidence>
<dbReference type="Pfam" id="PF26054">
    <property type="entry name" value="PHD_G2E3"/>
    <property type="match status" value="1"/>
</dbReference>
<feature type="compositionally biased region" description="Basic and acidic residues" evidence="9">
    <location>
        <begin position="854"/>
        <end position="866"/>
    </location>
</feature>
<feature type="compositionally biased region" description="Basic and acidic residues" evidence="9">
    <location>
        <begin position="740"/>
        <end position="756"/>
    </location>
</feature>
<keyword evidence="4" id="KW-0479">Metal-binding</keyword>
<feature type="domain" description="PHD-type" evidence="10">
    <location>
        <begin position="60"/>
        <end position="177"/>
    </location>
</feature>
<feature type="region of interest" description="Disordered" evidence="9">
    <location>
        <begin position="342"/>
        <end position="368"/>
    </location>
</feature>
<evidence type="ECO:0000256" key="8">
    <source>
        <dbReference type="ARBA" id="ARBA00023242"/>
    </source>
</evidence>
<dbReference type="Pfam" id="PF13771">
    <property type="entry name" value="zf-HC5HC2H"/>
    <property type="match status" value="1"/>
</dbReference>
<feature type="compositionally biased region" description="Basic and acidic residues" evidence="9">
    <location>
        <begin position="884"/>
        <end position="896"/>
    </location>
</feature>
<feature type="compositionally biased region" description="Low complexity" evidence="9">
    <location>
        <begin position="1096"/>
        <end position="1108"/>
    </location>
</feature>
<evidence type="ECO:0000256" key="2">
    <source>
        <dbReference type="ARBA" id="ARBA00004906"/>
    </source>
</evidence>
<evidence type="ECO:0000256" key="3">
    <source>
        <dbReference type="ARBA" id="ARBA00022679"/>
    </source>
</evidence>
<name>A0ABM0MY68_SACKO</name>
<evidence type="ECO:0000313" key="11">
    <source>
        <dbReference type="Proteomes" id="UP000694865"/>
    </source>
</evidence>
<keyword evidence="7" id="KW-0862">Zinc</keyword>
<gene>
    <name evidence="12" type="primary">LOC100371995</name>
</gene>
<feature type="region of interest" description="Disordered" evidence="9">
    <location>
        <begin position="1"/>
        <end position="20"/>
    </location>
</feature>
<feature type="compositionally biased region" description="Basic and acidic residues" evidence="9">
    <location>
        <begin position="914"/>
        <end position="936"/>
    </location>
</feature>
<sequence>MAAIRMQCSESDPESIFSSSDESYEIEEYDDNERCHDFVLECQGQSGPYRFEPARKVRDVGMCLLCHKDVDNKLLYGELFFHQESQITVHHYCLLFACGLIQRGEDNEGIQGFLPADILKEARRGSKLKCSYCHSKGAAAGCCIPKCKHKFHYPCGKDFGVLSQFFGGFSSYCKDHRPKQTVHKVSEKEHICPICICEVPSTPGIDVLKTPCCKDNWLHRDCVQSQALNAGSHFFRCPICNNQEKFKNEMLQFGIFIPEQDASWELEENAFQDLLARHNQCDVADCLCPQGRHIKEEASIWDIILCDMCGSVGSHLRCSNLKTPEDDWICCDCESVVGKDNQNEDKSNNVVTPHKGMSSSSPQTPQQQLRAMSISPLVVLDRVPDNPSPLTWKIWQTRRLSVSAKKRRLQSSDYYKQLNRIASSSESLWNSEKSDRNGNCSVANKASCSDMTSHEDGASTCNTMFSANMSELPTKFDEKNKFGSSASTYDATPQQKSRSSLLRNEVTSSLCKANKNDIPSASALTSKATEPLSKKDKPTSSTNTSSCAHAANVQKNVSLQSSQGMPSSEFNRAKIFNNTNPQLTSTPNSANKLQGILHKEAQIQLHLHTPVDHFSSTLSLTSKRKLRSLKTTPAKHDLKHADNIHQTPKKLLGGFKIFVPQKRSPLKSVVSTKKRMKTLGDYFGLLPGTSSPGKICDSSHTSPRKNVKHQHLESGLCSSPSRLCKEHTQALPNVKKLQTKKPDTGVESSPLREKGVESSSLRKKSVELSPLRKLDIESSPLRKQGIESSPLRKQGVESSPLRKLDVESSPLRKQGVESSPLSRLNDESSPLRKLDVESSPLRKQGVESSPLSRLNDESSPLRKLDVESSPLRKQGVESSPLSRLNDESSPLRKLDVESSPLRKQGVRSSSLSRLNDESSPLRKLNDESSPLRKLDDESSLSKLDVESLPLRKLDVESLPFRKLDVESSLSKLKSKTSKESFHSHNRESRRSSNLNTCVDSYIDVLNADSENNLTARKQQVKSLRKLVFEESPLSNKDRDGLILKKNENSVPTTPNVSPQLTPSVYPSLSCFSTCLPATIIDQLGSSPQTPNTHIVTPGTSPATPGTSPDLPTAKPVEPDTKLGSSDVSADIQKRSNKKNDVESESLHEETHDVICLSPSSSVQCKHKNTNQIASGDKPDAIKLQNGMTNVGAVNVSDLEFQKRLHKPWCQLSSSKIIPKTQVKKQQKHELLILIDSDDSDNQTSDIEIIFEGRTKARKKRRKSGRSSLHSIGKSNDCDVIVLD</sequence>
<protein>
    <submittedName>
        <fullName evidence="12">Probable GPI-anchored adhesin-like protein PGA55-like</fullName>
    </submittedName>
</protein>
<keyword evidence="5" id="KW-0863">Zinc-finger</keyword>
<dbReference type="InterPro" id="IPR011011">
    <property type="entry name" value="Znf_FYVE_PHD"/>
</dbReference>
<dbReference type="PANTHER" id="PTHR12420:SF42">
    <property type="entry name" value="G2_M PHASE-SPECIFIC E3 UBIQUITIN-PROTEIN LIGASE"/>
    <property type="match status" value="1"/>
</dbReference>
<feature type="region of interest" description="Disordered" evidence="9">
    <location>
        <begin position="973"/>
        <end position="992"/>
    </location>
</feature>
<dbReference type="CDD" id="cd15669">
    <property type="entry name" value="ePHD_PHF7_G2E3_like"/>
    <property type="match status" value="1"/>
</dbReference>
<evidence type="ECO:0000256" key="4">
    <source>
        <dbReference type="ARBA" id="ARBA00022723"/>
    </source>
</evidence>
<dbReference type="InterPro" id="IPR051188">
    <property type="entry name" value="PHD-type_Zinc_Finger"/>
</dbReference>
<dbReference type="SMART" id="SM00184">
    <property type="entry name" value="RING"/>
    <property type="match status" value="2"/>
</dbReference>
<proteinExistence type="predicted"/>
<dbReference type="InterPro" id="IPR059102">
    <property type="entry name" value="PHD_PHF7/G2E3-like"/>
</dbReference>
<evidence type="ECO:0000259" key="10">
    <source>
        <dbReference type="PROSITE" id="PS51805"/>
    </source>
</evidence>
<dbReference type="InterPro" id="IPR013083">
    <property type="entry name" value="Znf_RING/FYVE/PHD"/>
</dbReference>
<feature type="region of interest" description="Disordered" evidence="9">
    <location>
        <begin position="779"/>
        <end position="940"/>
    </location>
</feature>